<sequence length="538" mass="55829">MHLLTAITTLLASAYLAASQTTITITPSLPLQQIDGFGVSQAFGRASQFQALPLPARQLSLDYLFNTSTGAGLTIIRNRIGSGGSGDSILPTSPGTNTSTPSYVWDGSDAGQVWFSQEAMSYGVKTIYADAWSAPGFMKTTGTDANGGYLCGVTGESCTYDWRVAYANFLVQYVKFYASAGIPVTHLGFLNEPDLVTSYSSMQSDGTQAASFIPFLSAALKSSGYSNVSLTCCDAEGWSSQATMTAALVSAGMESYLSVITSHMYTSNPTTPMATSLKTWQSEGADLSDAFCTTWYSSGGACEGLTWASKISTGIVNANLSAYLYWEGVEPNATTSSSHLIDTDGTNVTPSGRLWAFAMWSRWVRPGARRLTSSGTVTGVAFGAFKNVDGSVAVVFTNTASTAQSVSVAFSGFAATSASAWLTDNTHTMYSTTATVSGGSVSLSIPAYSVVTVQINGNVVAVSSSNSVSSSTSSVSKTSSVGGTTVSSLSITATTTEVAATGTQSEWGQCGGSGWNGPTACVSPYACSTQNAYYAQCL</sequence>
<protein>
    <recommendedName>
        <fullName evidence="5">CBM1 domain-containing protein</fullName>
    </recommendedName>
</protein>
<dbReference type="Gene3D" id="3.20.20.80">
    <property type="entry name" value="Glycosidases"/>
    <property type="match status" value="1"/>
</dbReference>
<dbReference type="Pfam" id="PF02057">
    <property type="entry name" value="Glyco_hydro_59"/>
    <property type="match status" value="1"/>
</dbReference>
<evidence type="ECO:0000256" key="4">
    <source>
        <dbReference type="SAM" id="SignalP"/>
    </source>
</evidence>
<dbReference type="GO" id="GO:0006680">
    <property type="term" value="P:glucosylceramide catabolic process"/>
    <property type="evidence" value="ECO:0007669"/>
    <property type="project" value="TreeGrafter"/>
</dbReference>
<dbReference type="PROSITE" id="PS51164">
    <property type="entry name" value="CBM1_2"/>
    <property type="match status" value="1"/>
</dbReference>
<dbReference type="GO" id="GO:0016020">
    <property type="term" value="C:membrane"/>
    <property type="evidence" value="ECO:0007669"/>
    <property type="project" value="GOC"/>
</dbReference>
<name>A0A1L7XHZ0_9HELO</name>
<evidence type="ECO:0000256" key="2">
    <source>
        <dbReference type="ARBA" id="ARBA00022729"/>
    </source>
</evidence>
<dbReference type="GO" id="GO:0030248">
    <property type="term" value="F:cellulose binding"/>
    <property type="evidence" value="ECO:0007669"/>
    <property type="project" value="InterPro"/>
</dbReference>
<dbReference type="SUPFAM" id="SSF51011">
    <property type="entry name" value="Glycosyl hydrolase domain"/>
    <property type="match status" value="1"/>
</dbReference>
<dbReference type="PANTHER" id="PTHR11069:SF23">
    <property type="entry name" value="LYSOSOMAL ACID GLUCOSYLCERAMIDASE"/>
    <property type="match status" value="1"/>
</dbReference>
<dbReference type="PANTHER" id="PTHR11069">
    <property type="entry name" value="GLUCOSYLCERAMIDASE"/>
    <property type="match status" value="1"/>
</dbReference>
<dbReference type="STRING" id="576137.A0A1L7XHZ0"/>
<feature type="signal peptide" evidence="4">
    <location>
        <begin position="1"/>
        <end position="19"/>
    </location>
</feature>
<feature type="domain" description="CBM1" evidence="5">
    <location>
        <begin position="502"/>
        <end position="538"/>
    </location>
</feature>
<dbReference type="PROSITE" id="PS00562">
    <property type="entry name" value="CBM1_1"/>
    <property type="match status" value="1"/>
</dbReference>
<dbReference type="InterPro" id="IPR000254">
    <property type="entry name" value="CBD"/>
</dbReference>
<dbReference type="InterPro" id="IPR001139">
    <property type="entry name" value="Glyco_hydro_30"/>
</dbReference>
<dbReference type="SMART" id="SM00236">
    <property type="entry name" value="fCBD"/>
    <property type="match status" value="1"/>
</dbReference>
<dbReference type="SUPFAM" id="SSF51445">
    <property type="entry name" value="(Trans)glycosidases"/>
    <property type="match status" value="1"/>
</dbReference>
<keyword evidence="2 4" id="KW-0732">Signal</keyword>
<comment type="similarity">
    <text evidence="1">Belongs to the glycosyl hydrolase 30 family.</text>
</comment>
<evidence type="ECO:0000313" key="6">
    <source>
        <dbReference type="EMBL" id="CZR64628.1"/>
    </source>
</evidence>
<dbReference type="Proteomes" id="UP000184330">
    <property type="component" value="Unassembled WGS sequence"/>
</dbReference>
<dbReference type="InterPro" id="IPR017853">
    <property type="entry name" value="GH"/>
</dbReference>
<organism evidence="6 7">
    <name type="scientific">Phialocephala subalpina</name>
    <dbReference type="NCBI Taxonomy" id="576137"/>
    <lineage>
        <taxon>Eukaryota</taxon>
        <taxon>Fungi</taxon>
        <taxon>Dikarya</taxon>
        <taxon>Ascomycota</taxon>
        <taxon>Pezizomycotina</taxon>
        <taxon>Leotiomycetes</taxon>
        <taxon>Helotiales</taxon>
        <taxon>Mollisiaceae</taxon>
        <taxon>Phialocephala</taxon>
        <taxon>Phialocephala fortinii species complex</taxon>
    </lineage>
</organism>
<dbReference type="Gene3D" id="2.60.40.1180">
    <property type="entry name" value="Golgi alpha-mannosidase II"/>
    <property type="match status" value="1"/>
</dbReference>
<gene>
    <name evidence="6" type="ORF">PAC_14526</name>
</gene>
<dbReference type="InterPro" id="IPR033452">
    <property type="entry name" value="GH30_C"/>
</dbReference>
<feature type="chain" id="PRO_5012566716" description="CBM1 domain-containing protein" evidence="4">
    <location>
        <begin position="20"/>
        <end position="538"/>
    </location>
</feature>
<accession>A0A1L7XHZ0</accession>
<evidence type="ECO:0000256" key="1">
    <source>
        <dbReference type="ARBA" id="ARBA00005382"/>
    </source>
</evidence>
<dbReference type="AlphaFoldDB" id="A0A1L7XHZ0"/>
<dbReference type="GO" id="GO:0004348">
    <property type="term" value="F:glucosylceramidase activity"/>
    <property type="evidence" value="ECO:0007669"/>
    <property type="project" value="InterPro"/>
</dbReference>
<dbReference type="Pfam" id="PF00734">
    <property type="entry name" value="CBM_1"/>
    <property type="match status" value="1"/>
</dbReference>
<dbReference type="GO" id="GO:0005576">
    <property type="term" value="C:extracellular region"/>
    <property type="evidence" value="ECO:0007669"/>
    <property type="project" value="InterPro"/>
</dbReference>
<keyword evidence="3" id="KW-0378">Hydrolase</keyword>
<dbReference type="InterPro" id="IPR049161">
    <property type="entry name" value="GH59_cat"/>
</dbReference>
<dbReference type="EMBL" id="FJOG01000027">
    <property type="protein sequence ID" value="CZR64628.1"/>
    <property type="molecule type" value="Genomic_DNA"/>
</dbReference>
<evidence type="ECO:0000259" key="5">
    <source>
        <dbReference type="PROSITE" id="PS51164"/>
    </source>
</evidence>
<evidence type="ECO:0000313" key="7">
    <source>
        <dbReference type="Proteomes" id="UP000184330"/>
    </source>
</evidence>
<evidence type="ECO:0000256" key="3">
    <source>
        <dbReference type="ARBA" id="ARBA00022801"/>
    </source>
</evidence>
<dbReference type="GO" id="GO:0005975">
    <property type="term" value="P:carbohydrate metabolic process"/>
    <property type="evidence" value="ECO:0007669"/>
    <property type="project" value="InterPro"/>
</dbReference>
<dbReference type="Pfam" id="PF17189">
    <property type="entry name" value="Glyco_hydro_30C"/>
    <property type="match status" value="1"/>
</dbReference>
<keyword evidence="7" id="KW-1185">Reference proteome</keyword>
<dbReference type="InterPro" id="IPR013780">
    <property type="entry name" value="Glyco_hydro_b"/>
</dbReference>
<dbReference type="OrthoDB" id="2012278at2759"/>
<dbReference type="SUPFAM" id="SSF57180">
    <property type="entry name" value="Cellulose-binding domain"/>
    <property type="match status" value="1"/>
</dbReference>
<proteinExistence type="inferred from homology"/>
<reference evidence="6 7" key="1">
    <citation type="submission" date="2016-03" db="EMBL/GenBank/DDBJ databases">
        <authorList>
            <person name="Ploux O."/>
        </authorList>
    </citation>
    <scope>NUCLEOTIDE SEQUENCE [LARGE SCALE GENOMIC DNA]</scope>
    <source>
        <strain evidence="6 7">UAMH 11012</strain>
    </source>
</reference>
<dbReference type="InterPro" id="IPR035971">
    <property type="entry name" value="CBD_sf"/>
</dbReference>